<gene>
    <name evidence="7" type="ORF">M407DRAFT_78295</name>
</gene>
<comment type="function">
    <text evidence="5">Exoribonuclease involved in ribosome biosynthesis. Involved in the processing of ITS1, the internal transcribed spacer localized between the 18S and 5.8S rRNAs.</text>
</comment>
<dbReference type="SUPFAM" id="SSF53098">
    <property type="entry name" value="Ribonuclease H-like"/>
    <property type="match status" value="1"/>
</dbReference>
<reference evidence="7 8" key="1">
    <citation type="submission" date="2014-04" db="EMBL/GenBank/DDBJ databases">
        <authorList>
            <consortium name="DOE Joint Genome Institute"/>
            <person name="Kuo A."/>
            <person name="Girlanda M."/>
            <person name="Perotto S."/>
            <person name="Kohler A."/>
            <person name="Nagy L.G."/>
            <person name="Floudas D."/>
            <person name="Copeland A."/>
            <person name="Barry K.W."/>
            <person name="Cichocki N."/>
            <person name="Veneault-Fourrey C."/>
            <person name="LaButti K."/>
            <person name="Lindquist E.A."/>
            <person name="Lipzen A."/>
            <person name="Lundell T."/>
            <person name="Morin E."/>
            <person name="Murat C."/>
            <person name="Sun H."/>
            <person name="Tunlid A."/>
            <person name="Henrissat B."/>
            <person name="Grigoriev I.V."/>
            <person name="Hibbett D.S."/>
            <person name="Martin F."/>
            <person name="Nordberg H.P."/>
            <person name="Cantor M.N."/>
            <person name="Hua S.X."/>
        </authorList>
    </citation>
    <scope>NUCLEOTIDE SEQUENCE [LARGE SCALE GENOMIC DNA]</scope>
    <source>
        <strain evidence="7 8">MUT 4182</strain>
    </source>
</reference>
<proteinExistence type="predicted"/>
<keyword evidence="1" id="KW-0698">rRNA processing</keyword>
<keyword evidence="2" id="KW-0540">Nuclease</keyword>
<evidence type="ECO:0000256" key="1">
    <source>
        <dbReference type="ARBA" id="ARBA00022552"/>
    </source>
</evidence>
<evidence type="ECO:0000256" key="5">
    <source>
        <dbReference type="ARBA" id="ARBA00025599"/>
    </source>
</evidence>
<keyword evidence="3" id="KW-0378">Hydrolase</keyword>
<dbReference type="GO" id="GO:0005634">
    <property type="term" value="C:nucleus"/>
    <property type="evidence" value="ECO:0007669"/>
    <property type="project" value="TreeGrafter"/>
</dbReference>
<dbReference type="OrthoDB" id="8191639at2759"/>
<dbReference type="Gene3D" id="3.30.420.10">
    <property type="entry name" value="Ribonuclease H-like superfamily/Ribonuclease H"/>
    <property type="match status" value="1"/>
</dbReference>
<keyword evidence="4" id="KW-0269">Exonuclease</keyword>
<dbReference type="InterPro" id="IPR013520">
    <property type="entry name" value="Ribonucl_H"/>
</dbReference>
<organism evidence="7 8">
    <name type="scientific">Tulasnella calospora MUT 4182</name>
    <dbReference type="NCBI Taxonomy" id="1051891"/>
    <lineage>
        <taxon>Eukaryota</taxon>
        <taxon>Fungi</taxon>
        <taxon>Dikarya</taxon>
        <taxon>Basidiomycota</taxon>
        <taxon>Agaricomycotina</taxon>
        <taxon>Agaricomycetes</taxon>
        <taxon>Cantharellales</taxon>
        <taxon>Tulasnellaceae</taxon>
        <taxon>Tulasnella</taxon>
    </lineage>
</organism>
<evidence type="ECO:0000256" key="3">
    <source>
        <dbReference type="ARBA" id="ARBA00022801"/>
    </source>
</evidence>
<dbReference type="EMBL" id="KN823089">
    <property type="protein sequence ID" value="KIO23241.1"/>
    <property type="molecule type" value="Genomic_DNA"/>
</dbReference>
<dbReference type="PANTHER" id="PTHR12801:SF45">
    <property type="entry name" value="RNA EXONUCLEASE 4"/>
    <property type="match status" value="1"/>
</dbReference>
<dbReference type="GO" id="GO:0006364">
    <property type="term" value="P:rRNA processing"/>
    <property type="evidence" value="ECO:0007669"/>
    <property type="project" value="UniProtKB-KW"/>
</dbReference>
<dbReference type="GO" id="GO:0003676">
    <property type="term" value="F:nucleic acid binding"/>
    <property type="evidence" value="ECO:0007669"/>
    <property type="project" value="InterPro"/>
</dbReference>
<accession>A0A0C3QCR7</accession>
<dbReference type="AlphaFoldDB" id="A0A0C3QCR7"/>
<dbReference type="InterPro" id="IPR047021">
    <property type="entry name" value="REXO1/3/4-like"/>
</dbReference>
<name>A0A0C3QCR7_9AGAM</name>
<evidence type="ECO:0000313" key="7">
    <source>
        <dbReference type="EMBL" id="KIO23241.1"/>
    </source>
</evidence>
<evidence type="ECO:0000256" key="4">
    <source>
        <dbReference type="ARBA" id="ARBA00022839"/>
    </source>
</evidence>
<protein>
    <recommendedName>
        <fullName evidence="6">Exonuclease domain-containing protein</fullName>
    </recommendedName>
</protein>
<dbReference type="SMART" id="SM00479">
    <property type="entry name" value="EXOIII"/>
    <property type="match status" value="1"/>
</dbReference>
<evidence type="ECO:0000259" key="6">
    <source>
        <dbReference type="SMART" id="SM00479"/>
    </source>
</evidence>
<sequence>MSKKEFVGLSCITVGTGQGGTISMLARVSVVDPRGSVLYDAYVQPTSKVESYRFATTGLDASYFVNGEYPVPFEEAQLTVARWFAGKIVVGHQLWLDLQVLGLPHPAVDTRDVSLYLPFRATLKRPNEILGLPTLVWHLMRRKIQAGFLDSAENARAAMDLYQSYETQWEDNVQQDLWPCALPPVAFARHYT</sequence>
<dbReference type="InterPro" id="IPR036397">
    <property type="entry name" value="RNaseH_sf"/>
</dbReference>
<evidence type="ECO:0000313" key="8">
    <source>
        <dbReference type="Proteomes" id="UP000054248"/>
    </source>
</evidence>
<dbReference type="HOGENOM" id="CLU_022453_3_0_1"/>
<keyword evidence="8" id="KW-1185">Reference proteome</keyword>
<feature type="domain" description="Exonuclease" evidence="6">
    <location>
        <begin position="5"/>
        <end position="171"/>
    </location>
</feature>
<dbReference type="STRING" id="1051891.A0A0C3QCR7"/>
<dbReference type="InterPro" id="IPR012337">
    <property type="entry name" value="RNaseH-like_sf"/>
</dbReference>
<dbReference type="GO" id="GO:0004527">
    <property type="term" value="F:exonuclease activity"/>
    <property type="evidence" value="ECO:0007669"/>
    <property type="project" value="UniProtKB-KW"/>
</dbReference>
<dbReference type="PANTHER" id="PTHR12801">
    <property type="entry name" value="RNA EXONUCLEASE REXO1 / RECO3 FAMILY MEMBER-RELATED"/>
    <property type="match status" value="1"/>
</dbReference>
<reference evidence="8" key="2">
    <citation type="submission" date="2015-01" db="EMBL/GenBank/DDBJ databases">
        <title>Evolutionary Origins and Diversification of the Mycorrhizal Mutualists.</title>
        <authorList>
            <consortium name="DOE Joint Genome Institute"/>
            <consortium name="Mycorrhizal Genomics Consortium"/>
            <person name="Kohler A."/>
            <person name="Kuo A."/>
            <person name="Nagy L.G."/>
            <person name="Floudas D."/>
            <person name="Copeland A."/>
            <person name="Barry K.W."/>
            <person name="Cichocki N."/>
            <person name="Veneault-Fourrey C."/>
            <person name="LaButti K."/>
            <person name="Lindquist E.A."/>
            <person name="Lipzen A."/>
            <person name="Lundell T."/>
            <person name="Morin E."/>
            <person name="Murat C."/>
            <person name="Riley R."/>
            <person name="Ohm R."/>
            <person name="Sun H."/>
            <person name="Tunlid A."/>
            <person name="Henrissat B."/>
            <person name="Grigoriev I.V."/>
            <person name="Hibbett D.S."/>
            <person name="Martin F."/>
        </authorList>
    </citation>
    <scope>NUCLEOTIDE SEQUENCE [LARGE SCALE GENOMIC DNA]</scope>
    <source>
        <strain evidence="8">MUT 4182</strain>
    </source>
</reference>
<evidence type="ECO:0000256" key="2">
    <source>
        <dbReference type="ARBA" id="ARBA00022722"/>
    </source>
</evidence>
<dbReference type="Proteomes" id="UP000054248">
    <property type="component" value="Unassembled WGS sequence"/>
</dbReference>